<name>A0A8H6HYY7_9AGAR</name>
<organism evidence="1 2">
    <name type="scientific">Ephemerocybe angulata</name>
    <dbReference type="NCBI Taxonomy" id="980116"/>
    <lineage>
        <taxon>Eukaryota</taxon>
        <taxon>Fungi</taxon>
        <taxon>Dikarya</taxon>
        <taxon>Basidiomycota</taxon>
        <taxon>Agaricomycotina</taxon>
        <taxon>Agaricomycetes</taxon>
        <taxon>Agaricomycetidae</taxon>
        <taxon>Agaricales</taxon>
        <taxon>Agaricineae</taxon>
        <taxon>Psathyrellaceae</taxon>
        <taxon>Ephemerocybe</taxon>
    </lineage>
</organism>
<gene>
    <name evidence="1" type="ORF">DFP72DRAFT_898964</name>
</gene>
<proteinExistence type="predicted"/>
<dbReference type="EMBL" id="JACGCI010000034">
    <property type="protein sequence ID" value="KAF6754403.1"/>
    <property type="molecule type" value="Genomic_DNA"/>
</dbReference>
<dbReference type="Proteomes" id="UP000521943">
    <property type="component" value="Unassembled WGS sequence"/>
</dbReference>
<comment type="caution">
    <text evidence="1">The sequence shown here is derived from an EMBL/GenBank/DDBJ whole genome shotgun (WGS) entry which is preliminary data.</text>
</comment>
<keyword evidence="2" id="KW-1185">Reference proteome</keyword>
<protein>
    <submittedName>
        <fullName evidence="1">Uncharacterized protein</fullName>
    </submittedName>
</protein>
<evidence type="ECO:0000313" key="2">
    <source>
        <dbReference type="Proteomes" id="UP000521943"/>
    </source>
</evidence>
<sequence length="360" mass="39924">MPFTYSLAIGYHAWALLSTGYHAWALELVYVFLGENGLHELEMGEREGKEYAWGLVTSDDVLARGTKVDDPSISFGTVRRPKLDAVHNFGGHLSIVNGDGSTKSFLEANVDVGERVNSGPKVLDDMALERSRKDLDCFKKRRQIVGGEMKVASLVLGQNPFGSVGLVLKGPVENEEFWIGEVAGHLLELPNLNRLQHQTAAKLSKHTLPHNGILLPVLRDDRVRPGLLRNGGGHLDKFAVHVDRQDKDSHLSFIGEACIVHKTKGSEAFHGDRDPRANIKSSSRIEKLETVETHREKVFPVNLEERSDLLLARRDDEEAGGVLLREQDCVYPFVGIRFVAHRKIGICKARLCPALHGTVV</sequence>
<reference evidence="1 2" key="1">
    <citation type="submission" date="2020-07" db="EMBL/GenBank/DDBJ databases">
        <title>Comparative genomics of pyrophilous fungi reveals a link between fire events and developmental genes.</title>
        <authorList>
            <consortium name="DOE Joint Genome Institute"/>
            <person name="Steindorff A.S."/>
            <person name="Carver A."/>
            <person name="Calhoun S."/>
            <person name="Stillman K."/>
            <person name="Liu H."/>
            <person name="Lipzen A."/>
            <person name="Pangilinan J."/>
            <person name="Labutti K."/>
            <person name="Bruns T.D."/>
            <person name="Grigoriev I.V."/>
        </authorList>
    </citation>
    <scope>NUCLEOTIDE SEQUENCE [LARGE SCALE GENOMIC DNA]</scope>
    <source>
        <strain evidence="1 2">CBS 144469</strain>
    </source>
</reference>
<accession>A0A8H6HYY7</accession>
<dbReference type="AlphaFoldDB" id="A0A8H6HYY7"/>
<evidence type="ECO:0000313" key="1">
    <source>
        <dbReference type="EMBL" id="KAF6754403.1"/>
    </source>
</evidence>